<comment type="caution">
    <text evidence="2">The sequence shown here is derived from an EMBL/GenBank/DDBJ whole genome shotgun (WGS) entry which is preliminary data.</text>
</comment>
<keyword evidence="1" id="KW-0472">Membrane</keyword>
<evidence type="ECO:0000313" key="3">
    <source>
        <dbReference type="Proteomes" id="UP000252770"/>
    </source>
</evidence>
<dbReference type="AlphaFoldDB" id="A0A367YYY5"/>
<protein>
    <submittedName>
        <fullName evidence="2">Uncharacterized protein</fullName>
    </submittedName>
</protein>
<proteinExistence type="predicted"/>
<name>A0A367YYY5_9ACTN</name>
<keyword evidence="1" id="KW-0812">Transmembrane</keyword>
<keyword evidence="1" id="KW-1133">Transmembrane helix</keyword>
<evidence type="ECO:0000313" key="2">
    <source>
        <dbReference type="EMBL" id="RCK71106.1"/>
    </source>
</evidence>
<evidence type="ECO:0000256" key="1">
    <source>
        <dbReference type="SAM" id="Phobius"/>
    </source>
</evidence>
<gene>
    <name evidence="2" type="ORF">DT076_01150</name>
</gene>
<keyword evidence="3" id="KW-1185">Reference proteome</keyword>
<organism evidence="2 3">
    <name type="scientific">Desertihabitans brevis</name>
    <dbReference type="NCBI Taxonomy" id="2268447"/>
    <lineage>
        <taxon>Bacteria</taxon>
        <taxon>Bacillati</taxon>
        <taxon>Actinomycetota</taxon>
        <taxon>Actinomycetes</taxon>
        <taxon>Propionibacteriales</taxon>
        <taxon>Propionibacteriaceae</taxon>
        <taxon>Desertihabitans</taxon>
    </lineage>
</organism>
<sequence>MSDAPARSHTHPRYHHGRSPAAWAGVMICLVGFFVATIGFLVGPGPDITPHWLVIGIGGAIIAAGCVVTAVMRALGRGND</sequence>
<dbReference type="Proteomes" id="UP000252770">
    <property type="component" value="Unassembled WGS sequence"/>
</dbReference>
<feature type="transmembrane region" description="Helical" evidence="1">
    <location>
        <begin position="53"/>
        <end position="75"/>
    </location>
</feature>
<accession>A0A367YYY5</accession>
<dbReference type="NCBIfam" id="NF041681">
    <property type="entry name" value="HGxxPAAW"/>
    <property type="match status" value="1"/>
</dbReference>
<feature type="transmembrane region" description="Helical" evidence="1">
    <location>
        <begin position="21"/>
        <end position="41"/>
    </location>
</feature>
<reference evidence="2 3" key="1">
    <citation type="submission" date="2018-07" db="EMBL/GenBank/DDBJ databases">
        <title>Desertimonas flava gen. nov. sp. nov.</title>
        <authorList>
            <person name="Liu S."/>
        </authorList>
    </citation>
    <scope>NUCLEOTIDE SEQUENCE [LARGE SCALE GENOMIC DNA]</scope>
    <source>
        <strain evidence="2 3">16Sb5-5</strain>
    </source>
</reference>
<dbReference type="RefSeq" id="WP_114124809.1">
    <property type="nucleotide sequence ID" value="NZ_QOUI01000001.1"/>
</dbReference>
<dbReference type="EMBL" id="QOUI01000001">
    <property type="protein sequence ID" value="RCK71106.1"/>
    <property type="molecule type" value="Genomic_DNA"/>
</dbReference>